<dbReference type="InParanoid" id="A0A0D0EBG9"/>
<evidence type="ECO:0000313" key="1">
    <source>
        <dbReference type="EMBL" id="KIK97600.1"/>
    </source>
</evidence>
<reference evidence="1 2" key="1">
    <citation type="submission" date="2014-04" db="EMBL/GenBank/DDBJ databases">
        <authorList>
            <consortium name="DOE Joint Genome Institute"/>
            <person name="Kuo A."/>
            <person name="Kohler A."/>
            <person name="Jargeat P."/>
            <person name="Nagy L.G."/>
            <person name="Floudas D."/>
            <person name="Copeland A."/>
            <person name="Barry K.W."/>
            <person name="Cichocki N."/>
            <person name="Veneault-Fourrey C."/>
            <person name="LaButti K."/>
            <person name="Lindquist E.A."/>
            <person name="Lipzen A."/>
            <person name="Lundell T."/>
            <person name="Morin E."/>
            <person name="Murat C."/>
            <person name="Sun H."/>
            <person name="Tunlid A."/>
            <person name="Henrissat B."/>
            <person name="Grigoriev I.V."/>
            <person name="Hibbett D.S."/>
            <person name="Martin F."/>
            <person name="Nordberg H.P."/>
            <person name="Cantor M.N."/>
            <person name="Hua S.X."/>
        </authorList>
    </citation>
    <scope>NUCLEOTIDE SEQUENCE [LARGE SCALE GENOMIC DNA]</scope>
    <source>
        <strain evidence="1 2">Ve08.2h10</strain>
    </source>
</reference>
<evidence type="ECO:0000313" key="2">
    <source>
        <dbReference type="Proteomes" id="UP000054538"/>
    </source>
</evidence>
<dbReference type="AlphaFoldDB" id="A0A0D0EBG9"/>
<gene>
    <name evidence="1" type="ORF">PAXRUDRAFT_824764</name>
</gene>
<organism evidence="1 2">
    <name type="scientific">Paxillus rubicundulus Ve08.2h10</name>
    <dbReference type="NCBI Taxonomy" id="930991"/>
    <lineage>
        <taxon>Eukaryota</taxon>
        <taxon>Fungi</taxon>
        <taxon>Dikarya</taxon>
        <taxon>Basidiomycota</taxon>
        <taxon>Agaricomycotina</taxon>
        <taxon>Agaricomycetes</taxon>
        <taxon>Agaricomycetidae</taxon>
        <taxon>Boletales</taxon>
        <taxon>Paxilineae</taxon>
        <taxon>Paxillaceae</taxon>
        <taxon>Paxillus</taxon>
    </lineage>
</organism>
<sequence length="54" mass="6075">MTFLLLLTRPYADLEQQSSSQQSDRQSTCLYYSFVSCIRIPSGDAASALDLARR</sequence>
<protein>
    <submittedName>
        <fullName evidence="1">Unplaced genomic scaffold scaffold_106, whole genome shotgun sequence</fullName>
    </submittedName>
</protein>
<proteinExistence type="predicted"/>
<dbReference type="HOGENOM" id="CLU_3050957_0_0_1"/>
<keyword evidence="2" id="KW-1185">Reference proteome</keyword>
<reference evidence="2" key="2">
    <citation type="submission" date="2015-01" db="EMBL/GenBank/DDBJ databases">
        <title>Evolutionary Origins and Diversification of the Mycorrhizal Mutualists.</title>
        <authorList>
            <consortium name="DOE Joint Genome Institute"/>
            <consortium name="Mycorrhizal Genomics Consortium"/>
            <person name="Kohler A."/>
            <person name="Kuo A."/>
            <person name="Nagy L.G."/>
            <person name="Floudas D."/>
            <person name="Copeland A."/>
            <person name="Barry K.W."/>
            <person name="Cichocki N."/>
            <person name="Veneault-Fourrey C."/>
            <person name="LaButti K."/>
            <person name="Lindquist E.A."/>
            <person name="Lipzen A."/>
            <person name="Lundell T."/>
            <person name="Morin E."/>
            <person name="Murat C."/>
            <person name="Riley R."/>
            <person name="Ohm R."/>
            <person name="Sun H."/>
            <person name="Tunlid A."/>
            <person name="Henrissat B."/>
            <person name="Grigoriev I.V."/>
            <person name="Hibbett D.S."/>
            <person name="Martin F."/>
        </authorList>
    </citation>
    <scope>NUCLEOTIDE SEQUENCE [LARGE SCALE GENOMIC DNA]</scope>
    <source>
        <strain evidence="2">Ve08.2h10</strain>
    </source>
</reference>
<dbReference type="Proteomes" id="UP000054538">
    <property type="component" value="Unassembled WGS sequence"/>
</dbReference>
<accession>A0A0D0EBG9</accession>
<dbReference type="EMBL" id="KN824928">
    <property type="protein sequence ID" value="KIK97600.1"/>
    <property type="molecule type" value="Genomic_DNA"/>
</dbReference>
<name>A0A0D0EBG9_9AGAM</name>